<dbReference type="InterPro" id="IPR000644">
    <property type="entry name" value="CBS_dom"/>
</dbReference>
<sequence length="577" mass="62988">MHVDIQLRQVRGDNVGAVRAWMVRAGSDDKREAVSLSENLTIAGWPEVGDLSGCQTPGDLKAELAKAYPRENPRVLGNWRGQLWRFRAVMSPGDLIVLPLKAGDIAIGCLTGDYQFRAEAAPGLRHVRTVTWKRTDVPRSDLRADLRATLGSLLTVSELRRLDAVKRLTEIAAGNSDPGNPDAPADLRLLGGGPAELADKVAQAPAGETVRLAVRDLLSIWDFVSRSGKAIATIRRDLDDLGLAVVPPVTEVPSIDHMVRVVPIGMAPEAERKSSGEETADLELEPEAGNDSEADLLADEDPGSSVVADVNLIPDGAGEGESGEEEESARPASVLVTVGRLPSARSELKTVRLTDPLSRAVELLSENAYDQLPVLDDDGHLRGSISWREIGATNRPATALVEDAAVLKVRSIRTDEPMVDCLADVADHGCVFVLNPDGSLSGIVTGHDLAHRFDQELRPYALIQELELRLRRALKKALMQVKEIHGEYGLPGDPAKIVKLAEQGMNFADYITLLKRDDVWRATGWQFPQQSFAERMDRVRKIRNETMHFHTSDDDRISAVKEIQVALQMLKTVQPQA</sequence>
<dbReference type="Gene3D" id="3.10.580.10">
    <property type="entry name" value="CBS-domain"/>
    <property type="match status" value="1"/>
</dbReference>
<dbReference type="Pfam" id="PF00571">
    <property type="entry name" value="CBS"/>
    <property type="match status" value="1"/>
</dbReference>
<dbReference type="PANTHER" id="PTHR43080:SF2">
    <property type="entry name" value="CBS DOMAIN-CONTAINING PROTEIN"/>
    <property type="match status" value="1"/>
</dbReference>
<feature type="region of interest" description="Disordered" evidence="3">
    <location>
        <begin position="269"/>
        <end position="288"/>
    </location>
</feature>
<dbReference type="EMBL" id="CP070249">
    <property type="protein sequence ID" value="QRV43257.1"/>
    <property type="molecule type" value="Genomic_DNA"/>
</dbReference>
<evidence type="ECO:0000259" key="4">
    <source>
        <dbReference type="PROSITE" id="PS51371"/>
    </source>
</evidence>
<dbReference type="CDD" id="cd02205">
    <property type="entry name" value="CBS_pair_SF"/>
    <property type="match status" value="1"/>
</dbReference>
<dbReference type="InterPro" id="IPR046342">
    <property type="entry name" value="CBS_dom_sf"/>
</dbReference>
<dbReference type="InterPro" id="IPR051257">
    <property type="entry name" value="Diverse_CBS-Domain"/>
</dbReference>
<feature type="compositionally biased region" description="Acidic residues" evidence="3">
    <location>
        <begin position="278"/>
        <end position="288"/>
    </location>
</feature>
<evidence type="ECO:0000256" key="2">
    <source>
        <dbReference type="PROSITE-ProRule" id="PRU00703"/>
    </source>
</evidence>
<protein>
    <submittedName>
        <fullName evidence="5">CBS domain-containing protein</fullName>
    </submittedName>
</protein>
<gene>
    <name evidence="5" type="ORF">I6J41_22910</name>
</gene>
<accession>A0ABX7J6P1</accession>
<feature type="region of interest" description="Disordered" evidence="3">
    <location>
        <begin position="293"/>
        <end position="332"/>
    </location>
</feature>
<dbReference type="GeneID" id="63982423"/>
<feature type="domain" description="CBS" evidence="4">
    <location>
        <begin position="344"/>
        <end position="400"/>
    </location>
</feature>
<evidence type="ECO:0000256" key="3">
    <source>
        <dbReference type="SAM" id="MobiDB-lite"/>
    </source>
</evidence>
<organism evidence="5 6">
    <name type="scientific">Streptomyces californicus</name>
    <dbReference type="NCBI Taxonomy" id="67351"/>
    <lineage>
        <taxon>Bacteria</taxon>
        <taxon>Bacillati</taxon>
        <taxon>Actinomycetota</taxon>
        <taxon>Actinomycetes</taxon>
        <taxon>Kitasatosporales</taxon>
        <taxon>Streptomycetaceae</taxon>
        <taxon>Streptomyces</taxon>
    </lineage>
</organism>
<feature type="compositionally biased region" description="Acidic residues" evidence="3">
    <location>
        <begin position="293"/>
        <end position="302"/>
    </location>
</feature>
<proteinExistence type="predicted"/>
<reference evidence="5 6" key="1">
    <citation type="submission" date="2021-02" db="EMBL/GenBank/DDBJ databases">
        <title>FDA dAtabase for Regulatory Grade micrObial Sequences (FDA-ARGOS): Supporting development and validation of Infectious Disease Dx tests.</title>
        <authorList>
            <person name="Sproer C."/>
            <person name="Gronow S."/>
            <person name="Severitt S."/>
            <person name="Schroder I."/>
            <person name="Tallon L."/>
            <person name="Sadzewicz L."/>
            <person name="Zhao X."/>
            <person name="Boylan J."/>
            <person name="Ott S."/>
            <person name="Bowen H."/>
            <person name="Vavikolanu K."/>
            <person name="Mehta A."/>
            <person name="Aluvathingal J."/>
            <person name="Nadendla S."/>
            <person name="Lowell S."/>
            <person name="Myers T."/>
            <person name="Yan Y."/>
            <person name="Sichtig H."/>
        </authorList>
    </citation>
    <scope>NUCLEOTIDE SEQUENCE [LARGE SCALE GENOMIC DNA]</scope>
    <source>
        <strain evidence="5 6">FDAARGOS_1211</strain>
    </source>
</reference>
<name>A0ABX7J6P1_9ACTN</name>
<evidence type="ECO:0000313" key="5">
    <source>
        <dbReference type="EMBL" id="QRV43257.1"/>
    </source>
</evidence>
<dbReference type="PANTHER" id="PTHR43080">
    <property type="entry name" value="CBS DOMAIN-CONTAINING PROTEIN CBSX3, MITOCHONDRIAL"/>
    <property type="match status" value="1"/>
</dbReference>
<dbReference type="PROSITE" id="PS51371">
    <property type="entry name" value="CBS"/>
    <property type="match status" value="1"/>
</dbReference>
<dbReference type="SUPFAM" id="SSF54631">
    <property type="entry name" value="CBS-domain pair"/>
    <property type="match status" value="1"/>
</dbReference>
<dbReference type="SMART" id="SM00116">
    <property type="entry name" value="CBS"/>
    <property type="match status" value="2"/>
</dbReference>
<keyword evidence="6" id="KW-1185">Reference proteome</keyword>
<dbReference type="RefSeq" id="WP_136975157.1">
    <property type="nucleotide sequence ID" value="NZ_CP070242.1"/>
</dbReference>
<evidence type="ECO:0000313" key="6">
    <source>
        <dbReference type="Proteomes" id="UP000598054"/>
    </source>
</evidence>
<dbReference type="Proteomes" id="UP000598054">
    <property type="component" value="Chromosome"/>
</dbReference>
<keyword evidence="1 2" id="KW-0129">CBS domain</keyword>
<evidence type="ECO:0000256" key="1">
    <source>
        <dbReference type="ARBA" id="ARBA00023122"/>
    </source>
</evidence>